<protein>
    <recommendedName>
        <fullName evidence="1">Fungal lipase-type domain-containing protein</fullName>
    </recommendedName>
</protein>
<dbReference type="CDD" id="cd00519">
    <property type="entry name" value="Lipase_3"/>
    <property type="match status" value="1"/>
</dbReference>
<accession>A0ABW0M932</accession>
<keyword evidence="3" id="KW-1185">Reference proteome</keyword>
<organism evidence="2 3">
    <name type="scientific">Paraherbaspirillum soli</name>
    <dbReference type="NCBI Taxonomy" id="631222"/>
    <lineage>
        <taxon>Bacteria</taxon>
        <taxon>Pseudomonadati</taxon>
        <taxon>Pseudomonadota</taxon>
        <taxon>Betaproteobacteria</taxon>
        <taxon>Burkholderiales</taxon>
        <taxon>Oxalobacteraceae</taxon>
        <taxon>Paraherbaspirillum</taxon>
    </lineage>
</organism>
<name>A0ABW0M932_9BURK</name>
<evidence type="ECO:0000259" key="1">
    <source>
        <dbReference type="Pfam" id="PF01764"/>
    </source>
</evidence>
<sequence length="327" mass="36255">MSNNSRACRLIQASNLAYSMSEDGTQFDPSPAVSKAIDAIGYIPSTLKFYQSPLEDGINACYYGETPTEAILTFRGTLPPTFESIEDFFKSLTDWINDAEIKLVKGTNLAGLVHKGFLESLDALWDWIVELKLEDAVARGKSLLVTGHSKGGALVYLAAYRLTQMRIPVQATYSYAAARAGDRAFADAFDRMVKTGAIKEAYRFEYQDDLVPHLPPETGAWRGVQKGLTSVQSKFPTEAPHMTCDPEIAQDVDRFLEQLDNTLDQPSYASAGELQFIDWNNNVVGDSFALSIERTLSLAKLMAEFEFERIIEDHSSDGGYMQVPCKP</sequence>
<reference evidence="3" key="1">
    <citation type="journal article" date="2019" name="Int. J. Syst. Evol. Microbiol.">
        <title>The Global Catalogue of Microorganisms (GCM) 10K type strain sequencing project: providing services to taxonomists for standard genome sequencing and annotation.</title>
        <authorList>
            <consortium name="The Broad Institute Genomics Platform"/>
            <consortium name="The Broad Institute Genome Sequencing Center for Infectious Disease"/>
            <person name="Wu L."/>
            <person name="Ma J."/>
        </authorList>
    </citation>
    <scope>NUCLEOTIDE SEQUENCE [LARGE SCALE GENOMIC DNA]</scope>
    <source>
        <strain evidence="3">JCM 17066</strain>
    </source>
</reference>
<evidence type="ECO:0000313" key="3">
    <source>
        <dbReference type="Proteomes" id="UP001596045"/>
    </source>
</evidence>
<dbReference type="SUPFAM" id="SSF53474">
    <property type="entry name" value="alpha/beta-Hydrolases"/>
    <property type="match status" value="1"/>
</dbReference>
<dbReference type="PANTHER" id="PTHR45856">
    <property type="entry name" value="ALPHA/BETA-HYDROLASES SUPERFAMILY PROTEIN"/>
    <property type="match status" value="1"/>
</dbReference>
<dbReference type="InterPro" id="IPR051218">
    <property type="entry name" value="Sec_MonoDiacylglyc_Lipase"/>
</dbReference>
<dbReference type="InterPro" id="IPR002921">
    <property type="entry name" value="Fungal_lipase-type"/>
</dbReference>
<evidence type="ECO:0000313" key="2">
    <source>
        <dbReference type="EMBL" id="MFC5473528.1"/>
    </source>
</evidence>
<dbReference type="PANTHER" id="PTHR45856:SF24">
    <property type="entry name" value="FUNGAL LIPASE-LIKE DOMAIN-CONTAINING PROTEIN"/>
    <property type="match status" value="1"/>
</dbReference>
<comment type="caution">
    <text evidence="2">The sequence shown here is derived from an EMBL/GenBank/DDBJ whole genome shotgun (WGS) entry which is preliminary data.</text>
</comment>
<dbReference type="InterPro" id="IPR029058">
    <property type="entry name" value="AB_hydrolase_fold"/>
</dbReference>
<proteinExistence type="predicted"/>
<gene>
    <name evidence="2" type="ORF">ACFPM8_06100</name>
</gene>
<dbReference type="Proteomes" id="UP001596045">
    <property type="component" value="Unassembled WGS sequence"/>
</dbReference>
<dbReference type="Pfam" id="PF01764">
    <property type="entry name" value="Lipase_3"/>
    <property type="match status" value="1"/>
</dbReference>
<feature type="domain" description="Fungal lipase-type" evidence="1">
    <location>
        <begin position="91"/>
        <end position="217"/>
    </location>
</feature>
<dbReference type="EMBL" id="JBHSMT010000010">
    <property type="protein sequence ID" value="MFC5473528.1"/>
    <property type="molecule type" value="Genomic_DNA"/>
</dbReference>
<dbReference type="Gene3D" id="3.40.50.1820">
    <property type="entry name" value="alpha/beta hydrolase"/>
    <property type="match status" value="1"/>
</dbReference>
<dbReference type="RefSeq" id="WP_378996073.1">
    <property type="nucleotide sequence ID" value="NZ_JBHSMT010000010.1"/>
</dbReference>